<evidence type="ECO:0000313" key="2">
    <source>
        <dbReference type="Proteomes" id="UP000008021"/>
    </source>
</evidence>
<accession>A0A0E0DAY0</accession>
<name>A0A0E0DAY0_9ORYZ</name>
<dbReference type="EnsemblPlants" id="OMERI04G02980.1">
    <property type="protein sequence ID" value="OMERI04G02980.1"/>
    <property type="gene ID" value="OMERI04G02980"/>
</dbReference>
<evidence type="ECO:0000313" key="1">
    <source>
        <dbReference type="EnsemblPlants" id="OMERI04G02980.1"/>
    </source>
</evidence>
<sequence length="56" mass="6107">MSLQGTGVAFPPLIRCPGQNHTRKSSGISSRANYCGFYLEVHRLPIPPNLALLIDV</sequence>
<dbReference type="Gramene" id="OMERI04G02980.1">
    <property type="protein sequence ID" value="OMERI04G02980.1"/>
    <property type="gene ID" value="OMERI04G02980"/>
</dbReference>
<reference evidence="1" key="1">
    <citation type="submission" date="2015-04" db="UniProtKB">
        <authorList>
            <consortium name="EnsemblPlants"/>
        </authorList>
    </citation>
    <scope>IDENTIFICATION</scope>
</reference>
<keyword evidence="2" id="KW-1185">Reference proteome</keyword>
<proteinExistence type="predicted"/>
<dbReference type="AlphaFoldDB" id="A0A0E0DAY0"/>
<dbReference type="HOGENOM" id="CLU_3017572_0_0_1"/>
<reference evidence="1" key="2">
    <citation type="submission" date="2018-05" db="EMBL/GenBank/DDBJ databases">
        <title>OmerRS3 (Oryza meridionalis Reference Sequence Version 3).</title>
        <authorList>
            <person name="Zhang J."/>
            <person name="Kudrna D."/>
            <person name="Lee S."/>
            <person name="Talag J."/>
            <person name="Welchert J."/>
            <person name="Wing R.A."/>
        </authorList>
    </citation>
    <scope>NUCLEOTIDE SEQUENCE [LARGE SCALE GENOMIC DNA]</scope>
    <source>
        <strain evidence="1">cv. OR44</strain>
    </source>
</reference>
<dbReference type="Proteomes" id="UP000008021">
    <property type="component" value="Chromosome 4"/>
</dbReference>
<protein>
    <submittedName>
        <fullName evidence="1">Uncharacterized protein</fullName>
    </submittedName>
</protein>
<organism evidence="1">
    <name type="scientific">Oryza meridionalis</name>
    <dbReference type="NCBI Taxonomy" id="40149"/>
    <lineage>
        <taxon>Eukaryota</taxon>
        <taxon>Viridiplantae</taxon>
        <taxon>Streptophyta</taxon>
        <taxon>Embryophyta</taxon>
        <taxon>Tracheophyta</taxon>
        <taxon>Spermatophyta</taxon>
        <taxon>Magnoliopsida</taxon>
        <taxon>Liliopsida</taxon>
        <taxon>Poales</taxon>
        <taxon>Poaceae</taxon>
        <taxon>BOP clade</taxon>
        <taxon>Oryzoideae</taxon>
        <taxon>Oryzeae</taxon>
        <taxon>Oryzinae</taxon>
        <taxon>Oryza</taxon>
    </lineage>
</organism>